<dbReference type="PANTHER" id="PTHR23001">
    <property type="entry name" value="EUKARYOTIC TRANSLATION INITIATION FACTOR"/>
    <property type="match status" value="1"/>
</dbReference>
<evidence type="ECO:0000256" key="6">
    <source>
        <dbReference type="ARBA" id="ARBA00025032"/>
    </source>
</evidence>
<dbReference type="CDD" id="cd11561">
    <property type="entry name" value="W2_eIF5"/>
    <property type="match status" value="1"/>
</dbReference>
<evidence type="ECO:0000256" key="2">
    <source>
        <dbReference type="ARBA" id="ARBA00022540"/>
    </source>
</evidence>
<dbReference type="EMBL" id="AGSI01000001">
    <property type="protein sequence ID" value="EIE27686.1"/>
    <property type="molecule type" value="Genomic_DNA"/>
</dbReference>
<proteinExistence type="inferred from homology"/>
<evidence type="ECO:0000256" key="5">
    <source>
        <dbReference type="ARBA" id="ARBA00023134"/>
    </source>
</evidence>
<dbReference type="KEGG" id="csl:COCSUDRAFT_64334"/>
<dbReference type="InterPro" id="IPR045196">
    <property type="entry name" value="IF2/IF5"/>
</dbReference>
<dbReference type="Gene3D" id="1.25.40.180">
    <property type="match status" value="1"/>
</dbReference>
<sequence length="459" mass="50344">MASVINIGADNASDQFYRYKMPKLQARIEGRGNGIKTNVVNNVEVAKALERPPDYLVKFYGCELGAQTKYDKKSGTSIVNGAHDTSKLCELLETFIKKYVQCYSCGNPETVVKIRKDNIFLKCKACGAVSDVDMRHRLNTYILKNPPEDKISKAEKKVKKQEKEKGISAAIESNDKDDKKKKKKDKDGKKKKKDGDEEGSNEGSADADDEDGDGEDEVVWMTDTSEEAAKARAQEQLTAAMASIVTQGNIEAEAAERRKREEKRAAEEAAARQAEEERKYAEEEAAAKEAAELAANPVLRMRKFIAGAASPADVAAELKTVDVQGGHIGRMRVLYEALFGDLEEGVKVAGQVKARKDTLVAAGSETAMQLAQLVALEYLLGTAIPARIKEVAMVLKVLYDEDIVEEALIVGWYQKTDAAKVLGVEPEAAAAVRSVAKPLVEWLQEAESEDESDDDDDEE</sequence>
<dbReference type="InterPro" id="IPR003307">
    <property type="entry name" value="W2_domain"/>
</dbReference>
<dbReference type="FunFam" id="3.30.30.170:FF:000002">
    <property type="entry name" value="Eukaryotic translation initiation factor 5"/>
    <property type="match status" value="1"/>
</dbReference>
<evidence type="ECO:0000256" key="3">
    <source>
        <dbReference type="ARBA" id="ARBA00022741"/>
    </source>
</evidence>
<feature type="compositionally biased region" description="Acidic residues" evidence="7">
    <location>
        <begin position="196"/>
        <end position="215"/>
    </location>
</feature>
<reference evidence="9 10" key="1">
    <citation type="journal article" date="2012" name="Genome Biol.">
        <title>The genome of the polar eukaryotic microalga coccomyxa subellipsoidea reveals traits of cold adaptation.</title>
        <authorList>
            <person name="Blanc G."/>
            <person name="Agarkova I."/>
            <person name="Grimwood J."/>
            <person name="Kuo A."/>
            <person name="Brueggeman A."/>
            <person name="Dunigan D."/>
            <person name="Gurnon J."/>
            <person name="Ladunga I."/>
            <person name="Lindquist E."/>
            <person name="Lucas S."/>
            <person name="Pangilinan J."/>
            <person name="Proschold T."/>
            <person name="Salamov A."/>
            <person name="Schmutz J."/>
            <person name="Weeks D."/>
            <person name="Yamada T."/>
            <person name="Claverie J.M."/>
            <person name="Grigoriev I."/>
            <person name="Van Etten J."/>
            <person name="Lomsadze A."/>
            <person name="Borodovsky M."/>
        </authorList>
    </citation>
    <scope>NUCLEOTIDE SEQUENCE [LARGE SCALE GENOMIC DNA]</scope>
    <source>
        <strain evidence="9 10">C-169</strain>
    </source>
</reference>
<dbReference type="SMART" id="SM00653">
    <property type="entry name" value="eIF2B_5"/>
    <property type="match status" value="1"/>
</dbReference>
<dbReference type="GO" id="GO:0071074">
    <property type="term" value="F:eukaryotic initiation factor eIF2 binding"/>
    <property type="evidence" value="ECO:0007669"/>
    <property type="project" value="TreeGrafter"/>
</dbReference>
<dbReference type="GO" id="GO:0001732">
    <property type="term" value="P:formation of cytoplasmic translation initiation complex"/>
    <property type="evidence" value="ECO:0007669"/>
    <property type="project" value="TreeGrafter"/>
</dbReference>
<dbReference type="Gene3D" id="2.20.25.350">
    <property type="match status" value="1"/>
</dbReference>
<dbReference type="PROSITE" id="PS51363">
    <property type="entry name" value="W2"/>
    <property type="match status" value="1"/>
</dbReference>
<keyword evidence="5" id="KW-0342">GTP-binding</keyword>
<dbReference type="GO" id="GO:0005092">
    <property type="term" value="F:GDP-dissociation inhibitor activity"/>
    <property type="evidence" value="ECO:0007669"/>
    <property type="project" value="TreeGrafter"/>
</dbReference>
<dbReference type="SUPFAM" id="SSF48371">
    <property type="entry name" value="ARM repeat"/>
    <property type="match status" value="1"/>
</dbReference>
<dbReference type="InterPro" id="IPR016189">
    <property type="entry name" value="Transl_init_fac_IF2/IF5_N"/>
</dbReference>
<dbReference type="Proteomes" id="UP000007264">
    <property type="component" value="Unassembled WGS sequence"/>
</dbReference>
<dbReference type="Pfam" id="PF02020">
    <property type="entry name" value="W2"/>
    <property type="match status" value="1"/>
</dbReference>
<evidence type="ECO:0000259" key="8">
    <source>
        <dbReference type="PROSITE" id="PS51363"/>
    </source>
</evidence>
<dbReference type="OrthoDB" id="10250831at2759"/>
<protein>
    <recommendedName>
        <fullName evidence="8">W2 domain-containing protein</fullName>
    </recommendedName>
</protein>
<feature type="compositionally biased region" description="Basic and acidic residues" evidence="7">
    <location>
        <begin position="254"/>
        <end position="283"/>
    </location>
</feature>
<dbReference type="SUPFAM" id="SSF100966">
    <property type="entry name" value="Translation initiation factor 2 beta, aIF2beta, N-terminal domain"/>
    <property type="match status" value="1"/>
</dbReference>
<keyword evidence="4" id="KW-0648">Protein biosynthesis</keyword>
<organism evidence="9 10">
    <name type="scientific">Coccomyxa subellipsoidea (strain C-169)</name>
    <name type="common">Green microalga</name>
    <dbReference type="NCBI Taxonomy" id="574566"/>
    <lineage>
        <taxon>Eukaryota</taxon>
        <taxon>Viridiplantae</taxon>
        <taxon>Chlorophyta</taxon>
        <taxon>core chlorophytes</taxon>
        <taxon>Trebouxiophyceae</taxon>
        <taxon>Trebouxiophyceae incertae sedis</taxon>
        <taxon>Coccomyxaceae</taxon>
        <taxon>Coccomyxa</taxon>
        <taxon>Coccomyxa subellipsoidea</taxon>
    </lineage>
</organism>
<keyword evidence="3" id="KW-0547">Nucleotide-binding</keyword>
<dbReference type="InterPro" id="IPR016190">
    <property type="entry name" value="Transl_init_fac_IF2/IF5_Zn-bd"/>
</dbReference>
<dbReference type="PANTHER" id="PTHR23001:SF7">
    <property type="entry name" value="EUKARYOTIC TRANSLATION INITIATION FACTOR 5"/>
    <property type="match status" value="1"/>
</dbReference>
<comment type="caution">
    <text evidence="9">The sequence shown here is derived from an EMBL/GenBank/DDBJ whole genome shotgun (WGS) entry which is preliminary data.</text>
</comment>
<dbReference type="eggNOG" id="KOG2767">
    <property type="taxonomic scope" value="Eukaryota"/>
</dbReference>
<gene>
    <name evidence="9" type="ORF">COCSUDRAFT_64334</name>
</gene>
<evidence type="ECO:0000256" key="4">
    <source>
        <dbReference type="ARBA" id="ARBA00022917"/>
    </source>
</evidence>
<name>I0ZAL7_COCSC</name>
<evidence type="ECO:0000313" key="10">
    <source>
        <dbReference type="Proteomes" id="UP000007264"/>
    </source>
</evidence>
<dbReference type="AlphaFoldDB" id="I0ZAL7"/>
<dbReference type="GO" id="GO:0005525">
    <property type="term" value="F:GTP binding"/>
    <property type="evidence" value="ECO:0007669"/>
    <property type="project" value="UniProtKB-KW"/>
</dbReference>
<keyword evidence="10" id="KW-1185">Reference proteome</keyword>
<feature type="region of interest" description="Disordered" evidence="7">
    <location>
        <begin position="152"/>
        <end position="215"/>
    </location>
</feature>
<feature type="region of interest" description="Disordered" evidence="7">
    <location>
        <begin position="253"/>
        <end position="283"/>
    </location>
</feature>
<dbReference type="InterPro" id="IPR002735">
    <property type="entry name" value="Transl_init_fac_IF2/IF5_dom"/>
</dbReference>
<keyword evidence="2" id="KW-0396">Initiation factor</keyword>
<dbReference type="SMART" id="SM00515">
    <property type="entry name" value="eIF5C"/>
    <property type="match status" value="1"/>
</dbReference>
<dbReference type="InterPro" id="IPR016024">
    <property type="entry name" value="ARM-type_fold"/>
</dbReference>
<dbReference type="GeneID" id="17045701"/>
<dbReference type="GO" id="GO:0005829">
    <property type="term" value="C:cytosol"/>
    <property type="evidence" value="ECO:0007669"/>
    <property type="project" value="TreeGrafter"/>
</dbReference>
<evidence type="ECO:0000313" key="9">
    <source>
        <dbReference type="EMBL" id="EIE27686.1"/>
    </source>
</evidence>
<dbReference type="FunFam" id="2.20.25.350:FF:000001">
    <property type="entry name" value="Eukaryotic translation initiation factor 5"/>
    <property type="match status" value="1"/>
</dbReference>
<dbReference type="STRING" id="574566.I0ZAL7"/>
<accession>I0ZAL7</accession>
<evidence type="ECO:0000256" key="1">
    <source>
        <dbReference type="ARBA" id="ARBA00010397"/>
    </source>
</evidence>
<comment type="function">
    <text evidence="6">Catalyzes the hydrolysis of GTP bound to the 40S ribosomal initiation complex (40S.mRNA.Met-tRNA[F].eIF-2.GTP) with the subsequent joining of a 60S ribosomal subunit resulting in the release of eIF-2 and the guanine nucleotide. The subsequent joining of a 60S ribosomal subunit results in the formation of a functional 80S initiation complex (80S.mRNA.Met-tRNA[F]).</text>
</comment>
<comment type="similarity">
    <text evidence="1">Belongs to the eIF-2-beta/eIF-5 family.</text>
</comment>
<feature type="compositionally biased region" description="Basic and acidic residues" evidence="7">
    <location>
        <begin position="152"/>
        <end position="166"/>
    </location>
</feature>
<dbReference type="Gene3D" id="3.30.30.170">
    <property type="match status" value="1"/>
</dbReference>
<evidence type="ECO:0000256" key="7">
    <source>
        <dbReference type="SAM" id="MobiDB-lite"/>
    </source>
</evidence>
<feature type="domain" description="W2" evidence="8">
    <location>
        <begin position="275"/>
        <end position="453"/>
    </location>
</feature>
<dbReference type="GO" id="GO:0003743">
    <property type="term" value="F:translation initiation factor activity"/>
    <property type="evidence" value="ECO:0007669"/>
    <property type="project" value="UniProtKB-KW"/>
</dbReference>
<dbReference type="SUPFAM" id="SSF75689">
    <property type="entry name" value="Zinc-binding domain of translation initiation factor 2 beta"/>
    <property type="match status" value="1"/>
</dbReference>
<feature type="compositionally biased region" description="Basic residues" evidence="7">
    <location>
        <begin position="179"/>
        <end position="192"/>
    </location>
</feature>
<dbReference type="RefSeq" id="XP_005652230.1">
    <property type="nucleotide sequence ID" value="XM_005652173.1"/>
</dbReference>
<dbReference type="Pfam" id="PF01873">
    <property type="entry name" value="eIF-5_eIF-2B"/>
    <property type="match status" value="1"/>
</dbReference>